<feature type="domain" description="Furin-like cysteine-rich" evidence="1">
    <location>
        <begin position="1"/>
        <end position="79"/>
    </location>
</feature>
<organism evidence="2 3">
    <name type="scientific">Cirrhinus mrigala</name>
    <name type="common">Mrigala</name>
    <dbReference type="NCBI Taxonomy" id="683832"/>
    <lineage>
        <taxon>Eukaryota</taxon>
        <taxon>Metazoa</taxon>
        <taxon>Chordata</taxon>
        <taxon>Craniata</taxon>
        <taxon>Vertebrata</taxon>
        <taxon>Euteleostomi</taxon>
        <taxon>Actinopterygii</taxon>
        <taxon>Neopterygii</taxon>
        <taxon>Teleostei</taxon>
        <taxon>Ostariophysi</taxon>
        <taxon>Cypriniformes</taxon>
        <taxon>Cyprinidae</taxon>
        <taxon>Labeoninae</taxon>
        <taxon>Labeonini</taxon>
        <taxon>Cirrhinus</taxon>
    </lineage>
</organism>
<protein>
    <recommendedName>
        <fullName evidence="1">Furin-like cysteine-rich domain-containing protein</fullName>
    </recommendedName>
</protein>
<dbReference type="Pfam" id="PF00757">
    <property type="entry name" value="Furin-like"/>
    <property type="match status" value="1"/>
</dbReference>
<proteinExistence type="predicted"/>
<name>A0ABD0QTI3_CIRMR</name>
<dbReference type="InterPro" id="IPR006211">
    <property type="entry name" value="Furin-like_Cys-rich_dom"/>
</dbReference>
<dbReference type="InterPro" id="IPR036941">
    <property type="entry name" value="Rcpt_L-dom_sf"/>
</dbReference>
<feature type="non-terminal residue" evidence="2">
    <location>
        <position position="1"/>
    </location>
</feature>
<dbReference type="SUPFAM" id="SSF57184">
    <property type="entry name" value="Growth factor receptor domain"/>
    <property type="match status" value="1"/>
</dbReference>
<evidence type="ECO:0000313" key="2">
    <source>
        <dbReference type="EMBL" id="KAL0189525.1"/>
    </source>
</evidence>
<keyword evidence="3" id="KW-1185">Reference proteome</keyword>
<dbReference type="EMBL" id="JAMKFB020000007">
    <property type="protein sequence ID" value="KAL0189525.1"/>
    <property type="molecule type" value="Genomic_DNA"/>
</dbReference>
<evidence type="ECO:0000259" key="1">
    <source>
        <dbReference type="Pfam" id="PF00757"/>
    </source>
</evidence>
<dbReference type="Proteomes" id="UP001529510">
    <property type="component" value="Unassembled WGS sequence"/>
</dbReference>
<reference evidence="2 3" key="1">
    <citation type="submission" date="2024-05" db="EMBL/GenBank/DDBJ databases">
        <title>Genome sequencing and assembly of Indian major carp, Cirrhinus mrigala (Hamilton, 1822).</title>
        <authorList>
            <person name="Mohindra V."/>
            <person name="Chowdhury L.M."/>
            <person name="Lal K."/>
            <person name="Jena J.K."/>
        </authorList>
    </citation>
    <scope>NUCLEOTIDE SEQUENCE [LARGE SCALE GENOMIC DNA]</scope>
    <source>
        <strain evidence="2">CM1030</strain>
        <tissue evidence="2">Blood</tissue>
    </source>
</reference>
<dbReference type="AlphaFoldDB" id="A0ABD0QTI3"/>
<evidence type="ECO:0000313" key="3">
    <source>
        <dbReference type="Proteomes" id="UP001529510"/>
    </source>
</evidence>
<gene>
    <name evidence="2" type="ORF">M9458_016624</name>
</gene>
<comment type="caution">
    <text evidence="2">The sequence shown here is derived from an EMBL/GenBank/DDBJ whole genome shotgun (WGS) entry which is preliminary data.</text>
</comment>
<feature type="non-terminal residue" evidence="2">
    <location>
        <position position="81"/>
    </location>
</feature>
<sequence length="81" mass="9186">CLGSCTVPDNDRACAACQHYYHEGRCVEDCPTGTYKFEGWRCITEDFCSRVHLPDYDRFVIHGGECMSDCPHGFTRDESKG</sequence>
<dbReference type="Gene3D" id="3.80.20.20">
    <property type="entry name" value="Receptor L-domain"/>
    <property type="match status" value="1"/>
</dbReference>
<dbReference type="InterPro" id="IPR009030">
    <property type="entry name" value="Growth_fac_rcpt_cys_sf"/>
</dbReference>
<accession>A0ABD0QTI3</accession>
<dbReference type="Gene3D" id="2.10.220.10">
    <property type="entry name" value="Hormone Receptor, Insulin-like Growth Factor Receptor 1, Chain A, domain 2"/>
    <property type="match status" value="1"/>
</dbReference>